<evidence type="ECO:0000256" key="2">
    <source>
        <dbReference type="ARBA" id="ARBA00004765"/>
    </source>
</evidence>
<evidence type="ECO:0000256" key="8">
    <source>
        <dbReference type="SAM" id="Phobius"/>
    </source>
</evidence>
<dbReference type="GO" id="GO:0012505">
    <property type="term" value="C:endomembrane system"/>
    <property type="evidence" value="ECO:0007669"/>
    <property type="project" value="UniProtKB-SubCell"/>
</dbReference>
<dbReference type="EMBL" id="NVVJ01000052">
    <property type="protein sequence ID" value="PCJ22728.1"/>
    <property type="molecule type" value="Genomic_DNA"/>
</dbReference>
<keyword evidence="10" id="KW-0808">Transferase</keyword>
<keyword evidence="10" id="KW-0012">Acyltransferase</keyword>
<comment type="pathway">
    <text evidence="2">Phospholipid metabolism; CDP-diacylglycerol biosynthesis; CDP-diacylglycerol from sn-glycerol 3-phosphate: step 1/3.</text>
</comment>
<evidence type="ECO:0000256" key="4">
    <source>
        <dbReference type="ARBA" id="ARBA00013432"/>
    </source>
</evidence>
<evidence type="ECO:0000256" key="5">
    <source>
        <dbReference type="ARBA" id="ARBA00023209"/>
    </source>
</evidence>
<dbReference type="AlphaFoldDB" id="A0A2A5AVC3"/>
<keyword evidence="6" id="KW-1208">Phospholipid metabolism</keyword>
<evidence type="ECO:0000313" key="10">
    <source>
        <dbReference type="EMBL" id="PCJ22728.1"/>
    </source>
</evidence>
<keyword evidence="5" id="KW-0594">Phospholipid biosynthesis</keyword>
<evidence type="ECO:0000256" key="3">
    <source>
        <dbReference type="ARBA" id="ARBA00013113"/>
    </source>
</evidence>
<dbReference type="EC" id="2.3.1.15" evidence="3"/>
<keyword evidence="8" id="KW-0472">Membrane</keyword>
<feature type="domain" description="Phospholipid/glycerol acyltransferase" evidence="9">
    <location>
        <begin position="152"/>
        <end position="276"/>
    </location>
</feature>
<organism evidence="10 11">
    <name type="scientific">SAR86 cluster bacterium</name>
    <dbReference type="NCBI Taxonomy" id="2030880"/>
    <lineage>
        <taxon>Bacteria</taxon>
        <taxon>Pseudomonadati</taxon>
        <taxon>Pseudomonadota</taxon>
        <taxon>Gammaproteobacteria</taxon>
        <taxon>SAR86 cluster</taxon>
    </lineage>
</organism>
<dbReference type="InterPro" id="IPR022284">
    <property type="entry name" value="GPAT/DHAPAT"/>
</dbReference>
<dbReference type="InterPro" id="IPR045520">
    <property type="entry name" value="GPAT/DHAPAT_C"/>
</dbReference>
<accession>A0A2A5AVC3</accession>
<evidence type="ECO:0000256" key="1">
    <source>
        <dbReference type="ARBA" id="ARBA00004184"/>
    </source>
</evidence>
<sequence>MFTTTVSLPTWVFLLLLIAASYAVVMSVLFPGVRWFIRRRLNRAVDKLNSSLQIKIRPLQRTKRQVLIDQLMFDQEIIALIEHQAQQENIPRDALQQKVKNYAREIVPSFNAYVYYQVFYWLAKKISRFIYRVRVAAARPEKLQSIDPDATVVFVMNHRSNMDYVLISYLAAERTTLSYAVGEWARVFPLEGLIRAMGAFFVRRGSQNPLYRKVLERYVYMATKSGVCQAVFLEGGLSRDGLLGEPKLGFLDYILRNFDWQTDRNVVFVPVGINYDHVLEDQNLLAWDDKSNRLSTGQHLKKVWKFLRLNLFAGSRQRWRRYGYASVNFGVPVSMSDYCKSNQLDFNHMTKEQRIPKVAELASFLMDSLRYVMPILPVPILAVVLLRIEDKPMTSIEIVSACDELIDDMIKRGAAMKPGEKPRHRTMSNSLDMLKERGLLIEQDDHYKVNPKHRALLLYYANSIEHWWNPK</sequence>
<feature type="transmembrane region" description="Helical" evidence="8">
    <location>
        <begin position="12"/>
        <end position="37"/>
    </location>
</feature>
<keyword evidence="5" id="KW-0443">Lipid metabolism</keyword>
<evidence type="ECO:0000256" key="7">
    <source>
        <dbReference type="ARBA" id="ARBA00048427"/>
    </source>
</evidence>
<protein>
    <recommendedName>
        <fullName evidence="4">Glycerol-3-phosphate acyltransferase</fullName>
        <ecNumber evidence="3">2.3.1.15</ecNumber>
    </recommendedName>
</protein>
<evidence type="ECO:0000256" key="6">
    <source>
        <dbReference type="ARBA" id="ARBA00023264"/>
    </source>
</evidence>
<dbReference type="SMART" id="SM00563">
    <property type="entry name" value="PlsC"/>
    <property type="match status" value="1"/>
</dbReference>
<evidence type="ECO:0000313" key="11">
    <source>
        <dbReference type="Proteomes" id="UP000218327"/>
    </source>
</evidence>
<dbReference type="GO" id="GO:0016024">
    <property type="term" value="P:CDP-diacylglycerol biosynthetic process"/>
    <property type="evidence" value="ECO:0007669"/>
    <property type="project" value="UniProtKB-UniPathway"/>
</dbReference>
<keyword evidence="5" id="KW-0444">Lipid biosynthesis</keyword>
<comment type="subcellular location">
    <subcellularLocation>
        <location evidence="1">Endomembrane system</location>
        <topology evidence="1">Peripheral membrane protein</topology>
    </subcellularLocation>
</comment>
<dbReference type="Proteomes" id="UP000218327">
    <property type="component" value="Unassembled WGS sequence"/>
</dbReference>
<dbReference type="PANTHER" id="PTHR12563">
    <property type="entry name" value="GLYCEROL-3-PHOSPHATE ACYLTRANSFERASE"/>
    <property type="match status" value="1"/>
</dbReference>
<keyword evidence="8" id="KW-1133">Transmembrane helix</keyword>
<dbReference type="UniPathway" id="UPA00557">
    <property type="reaction ID" value="UER00612"/>
</dbReference>
<dbReference type="Pfam" id="PF19277">
    <property type="entry name" value="GPAT_C"/>
    <property type="match status" value="1"/>
</dbReference>
<dbReference type="PANTHER" id="PTHR12563:SF17">
    <property type="entry name" value="DIHYDROXYACETONE PHOSPHATE ACYLTRANSFERASE"/>
    <property type="match status" value="1"/>
</dbReference>
<name>A0A2A5AVC3_9GAMM</name>
<reference evidence="11" key="1">
    <citation type="submission" date="2017-08" db="EMBL/GenBank/DDBJ databases">
        <title>A dynamic microbial community with high functional redundancy inhabits the cold, oxic subseafloor aquifer.</title>
        <authorList>
            <person name="Tully B.J."/>
            <person name="Wheat C.G."/>
            <person name="Glazer B.T."/>
            <person name="Huber J.A."/>
        </authorList>
    </citation>
    <scope>NUCLEOTIDE SEQUENCE [LARGE SCALE GENOMIC DNA]</scope>
</reference>
<dbReference type="GO" id="GO:0004366">
    <property type="term" value="F:glycerol-3-phosphate O-acyltransferase activity"/>
    <property type="evidence" value="ECO:0007669"/>
    <property type="project" value="UniProtKB-EC"/>
</dbReference>
<gene>
    <name evidence="10" type="ORF">COA96_13580</name>
</gene>
<dbReference type="SUPFAM" id="SSF69593">
    <property type="entry name" value="Glycerol-3-phosphate (1)-acyltransferase"/>
    <property type="match status" value="1"/>
</dbReference>
<evidence type="ECO:0000259" key="9">
    <source>
        <dbReference type="SMART" id="SM00563"/>
    </source>
</evidence>
<proteinExistence type="predicted"/>
<dbReference type="InterPro" id="IPR002123">
    <property type="entry name" value="Plipid/glycerol_acylTrfase"/>
</dbReference>
<keyword evidence="8" id="KW-0812">Transmembrane</keyword>
<dbReference type="Pfam" id="PF01553">
    <property type="entry name" value="Acyltransferase"/>
    <property type="match status" value="1"/>
</dbReference>
<comment type="catalytic activity">
    <reaction evidence="7">
        <text>sn-glycerol 3-phosphate + an acyl-CoA = a 1-acyl-sn-glycero-3-phosphate + CoA</text>
        <dbReference type="Rhea" id="RHEA:15325"/>
        <dbReference type="ChEBI" id="CHEBI:57287"/>
        <dbReference type="ChEBI" id="CHEBI:57597"/>
        <dbReference type="ChEBI" id="CHEBI:57970"/>
        <dbReference type="ChEBI" id="CHEBI:58342"/>
        <dbReference type="EC" id="2.3.1.15"/>
    </reaction>
</comment>
<comment type="caution">
    <text evidence="10">The sequence shown here is derived from an EMBL/GenBank/DDBJ whole genome shotgun (WGS) entry which is preliminary data.</text>
</comment>